<dbReference type="AlphaFoldDB" id="A0A7G2CBW1"/>
<protein>
    <submittedName>
        <fullName evidence="2">RNA pseudouridylate synthase, putative</fullName>
    </submittedName>
</protein>
<feature type="domain" description="Pseudouridine synthase RsuA/RluA-like" evidence="1">
    <location>
        <begin position="237"/>
        <end position="384"/>
    </location>
</feature>
<dbReference type="CDD" id="cd02869">
    <property type="entry name" value="PseudoU_synth_RluA_like"/>
    <property type="match status" value="1"/>
</dbReference>
<dbReference type="EMBL" id="LR877151">
    <property type="protein sequence ID" value="CAD2216511.1"/>
    <property type="molecule type" value="Genomic_DNA"/>
</dbReference>
<dbReference type="Proteomes" id="UP000515908">
    <property type="component" value="Chromosome 07"/>
</dbReference>
<dbReference type="Gene3D" id="3.30.2350.10">
    <property type="entry name" value="Pseudouridine synthase"/>
    <property type="match status" value="1"/>
</dbReference>
<proteinExistence type="predicted"/>
<dbReference type="PANTHER" id="PTHR21600">
    <property type="entry name" value="MITOCHONDRIAL RNA PSEUDOURIDINE SYNTHASE"/>
    <property type="match status" value="1"/>
</dbReference>
<dbReference type="GO" id="GO:0009982">
    <property type="term" value="F:pseudouridine synthase activity"/>
    <property type="evidence" value="ECO:0007669"/>
    <property type="project" value="InterPro"/>
</dbReference>
<evidence type="ECO:0000259" key="1">
    <source>
        <dbReference type="Pfam" id="PF00849"/>
    </source>
</evidence>
<sequence>MENFFVLNMDPGAVFSGSPVSMLNWAEHSFGRVPLPDRRTAVMQVVQQRRLQPRRVSLDVLSSFCLSDLSREWVSLVLDCVVAEKSPEEATWKSTSEKFVLKNPKRYLVDNRLLRHYAEYMKFGFLSPADECFSAFLDECGECKRAEEMPSAIEFTMDSGRRHASDTLRTVLRSLAPASAYWCAVVDEFPQNIACSVAPMGEVRVVVQLPTINRTADTTTTYRAVTEKPLHEDDAIAVLEKPAGLPTTSHALSPPTSVDLVDVLLHSTKGDIFSSVFRSGVVHRLDADTSGVIVVAKTNHASDGLRHQFGTSGAHSLCSKTYYAVCVVLESLKDIPLKGVLKDPSDPKIRTKFRIVKFEKKSRTALVECRIFQGKKHQIRRHLATLGMPILGDVDHGGAVCVTPLFERVALHASSVTFNHPTTGVSTCVKSPIPSSFLEVFTKST</sequence>
<dbReference type="OrthoDB" id="418349at2759"/>
<evidence type="ECO:0000313" key="2">
    <source>
        <dbReference type="EMBL" id="CAD2216511.1"/>
    </source>
</evidence>
<keyword evidence="3" id="KW-1185">Reference proteome</keyword>
<dbReference type="InterPro" id="IPR006224">
    <property type="entry name" value="PsdUridine_synth_RluA-like_CS"/>
</dbReference>
<dbReference type="GO" id="GO:0003723">
    <property type="term" value="F:RNA binding"/>
    <property type="evidence" value="ECO:0007669"/>
    <property type="project" value="InterPro"/>
</dbReference>
<organism evidence="2 3">
    <name type="scientific">Angomonas deanei</name>
    <dbReference type="NCBI Taxonomy" id="59799"/>
    <lineage>
        <taxon>Eukaryota</taxon>
        <taxon>Discoba</taxon>
        <taxon>Euglenozoa</taxon>
        <taxon>Kinetoplastea</taxon>
        <taxon>Metakinetoplastina</taxon>
        <taxon>Trypanosomatida</taxon>
        <taxon>Trypanosomatidae</taxon>
        <taxon>Strigomonadinae</taxon>
        <taxon>Angomonas</taxon>
    </lineage>
</organism>
<gene>
    <name evidence="2" type="ORF">ADEAN_000397300</name>
</gene>
<dbReference type="InterPro" id="IPR050188">
    <property type="entry name" value="RluA_PseudoU_synthase"/>
</dbReference>
<dbReference type="InterPro" id="IPR020103">
    <property type="entry name" value="PsdUridine_synth_cat_dom_sf"/>
</dbReference>
<dbReference type="InterPro" id="IPR006145">
    <property type="entry name" value="PsdUridine_synth_RsuA/RluA"/>
</dbReference>
<dbReference type="Pfam" id="PF00849">
    <property type="entry name" value="PseudoU_synth_2"/>
    <property type="match status" value="1"/>
</dbReference>
<dbReference type="PANTHER" id="PTHR21600:SF90">
    <property type="entry name" value="PSEUDOURIDINE SYNTHASE RSUA_RLUA-LIKE DOMAIN-CONTAINING PROTEIN"/>
    <property type="match status" value="1"/>
</dbReference>
<dbReference type="SUPFAM" id="SSF55120">
    <property type="entry name" value="Pseudouridine synthase"/>
    <property type="match status" value="1"/>
</dbReference>
<evidence type="ECO:0000313" key="3">
    <source>
        <dbReference type="Proteomes" id="UP000515908"/>
    </source>
</evidence>
<dbReference type="PROSITE" id="PS01129">
    <property type="entry name" value="PSI_RLU"/>
    <property type="match status" value="1"/>
</dbReference>
<accession>A0A7G2CBW1</accession>
<dbReference type="GO" id="GO:0000455">
    <property type="term" value="P:enzyme-directed rRNA pseudouridine synthesis"/>
    <property type="evidence" value="ECO:0007669"/>
    <property type="project" value="TreeGrafter"/>
</dbReference>
<name>A0A7G2CBW1_9TRYP</name>
<reference evidence="2 3" key="1">
    <citation type="submission" date="2020-08" db="EMBL/GenBank/DDBJ databases">
        <authorList>
            <person name="Newling K."/>
            <person name="Davey J."/>
            <person name="Forrester S."/>
        </authorList>
    </citation>
    <scope>NUCLEOTIDE SEQUENCE [LARGE SCALE GENOMIC DNA]</scope>
    <source>
        <strain evidence="3">Crithidia deanei Carvalho (ATCC PRA-265)</strain>
    </source>
</reference>
<dbReference type="VEuPathDB" id="TriTrypDB:ADEAN_000397300"/>